<accession>A0ABV0KS06</accession>
<keyword evidence="2" id="KW-1185">Reference proteome</keyword>
<evidence type="ECO:0008006" key="3">
    <source>
        <dbReference type="Google" id="ProtNLM"/>
    </source>
</evidence>
<protein>
    <recommendedName>
        <fullName evidence="3">Transposase</fullName>
    </recommendedName>
</protein>
<reference evidence="1 2" key="1">
    <citation type="submission" date="2022-04" db="EMBL/GenBank/DDBJ databases">
        <title>Positive selection, recombination, and allopatry shape intraspecific diversity of widespread and dominant cyanobacteria.</title>
        <authorList>
            <person name="Wei J."/>
            <person name="Shu W."/>
            <person name="Hu C."/>
        </authorList>
    </citation>
    <scope>NUCLEOTIDE SEQUENCE [LARGE SCALE GENOMIC DNA]</scope>
    <source>
        <strain evidence="1 2">AS-A4</strain>
    </source>
</reference>
<sequence>MLSAAVGKQLLGNGLKQRKRPLGLCLSEIMTILIGFHCSSYRNFAAYSWSRVAECSDRVPSSKQAL</sequence>
<dbReference type="Proteomes" id="UP001476950">
    <property type="component" value="Unassembled WGS sequence"/>
</dbReference>
<dbReference type="EMBL" id="JAMPLM010000026">
    <property type="protein sequence ID" value="MEP1061064.1"/>
    <property type="molecule type" value="Genomic_DNA"/>
</dbReference>
<comment type="caution">
    <text evidence="1">The sequence shown here is derived from an EMBL/GenBank/DDBJ whole genome shotgun (WGS) entry which is preliminary data.</text>
</comment>
<proteinExistence type="predicted"/>
<dbReference type="RefSeq" id="WP_190449844.1">
    <property type="nucleotide sequence ID" value="NZ_JAMPLM010000026.1"/>
</dbReference>
<evidence type="ECO:0000313" key="2">
    <source>
        <dbReference type="Proteomes" id="UP001476950"/>
    </source>
</evidence>
<organism evidence="1 2">
    <name type="scientific">Stenomitos frigidus AS-A4</name>
    <dbReference type="NCBI Taxonomy" id="2933935"/>
    <lineage>
        <taxon>Bacteria</taxon>
        <taxon>Bacillati</taxon>
        <taxon>Cyanobacteriota</taxon>
        <taxon>Cyanophyceae</taxon>
        <taxon>Leptolyngbyales</taxon>
        <taxon>Leptolyngbyaceae</taxon>
        <taxon>Stenomitos</taxon>
    </lineage>
</organism>
<evidence type="ECO:0000313" key="1">
    <source>
        <dbReference type="EMBL" id="MEP1061064.1"/>
    </source>
</evidence>
<gene>
    <name evidence="1" type="ORF">NDI38_21770</name>
</gene>
<name>A0ABV0KS06_9CYAN</name>